<evidence type="ECO:0000256" key="1">
    <source>
        <dbReference type="ARBA" id="ARBA00022460"/>
    </source>
</evidence>
<dbReference type="EMBL" id="CP092865">
    <property type="protein sequence ID" value="UYV65406.1"/>
    <property type="molecule type" value="Genomic_DNA"/>
</dbReference>
<protein>
    <submittedName>
        <fullName evidence="3">Uncharacterized protein</fullName>
    </submittedName>
</protein>
<dbReference type="PANTHER" id="PTHR10380">
    <property type="entry name" value="CUTICLE PROTEIN"/>
    <property type="match status" value="1"/>
</dbReference>
<dbReference type="Pfam" id="PF00379">
    <property type="entry name" value="Chitin_bind_4"/>
    <property type="match status" value="1"/>
</dbReference>
<gene>
    <name evidence="3" type="ORF">LAZ67_3004275</name>
</gene>
<dbReference type="InterPro" id="IPR000618">
    <property type="entry name" value="Insect_cuticle"/>
</dbReference>
<reference evidence="3 4" key="1">
    <citation type="submission" date="2022-01" db="EMBL/GenBank/DDBJ databases">
        <title>A chromosomal length assembly of Cordylochernes scorpioides.</title>
        <authorList>
            <person name="Zeh D."/>
            <person name="Zeh J."/>
        </authorList>
    </citation>
    <scope>NUCLEOTIDE SEQUENCE [LARGE SCALE GENOMIC DNA]</scope>
    <source>
        <strain evidence="3">IN4F17</strain>
        <tissue evidence="3">Whole Body</tissue>
    </source>
</reference>
<accession>A0ABY6K967</accession>
<name>A0ABY6K967_9ARAC</name>
<evidence type="ECO:0000313" key="4">
    <source>
        <dbReference type="Proteomes" id="UP001235939"/>
    </source>
</evidence>
<keyword evidence="1 2" id="KW-0193">Cuticle</keyword>
<dbReference type="Proteomes" id="UP001235939">
    <property type="component" value="Chromosome 03"/>
</dbReference>
<dbReference type="PROSITE" id="PS51155">
    <property type="entry name" value="CHIT_BIND_RR_2"/>
    <property type="match status" value="1"/>
</dbReference>
<organism evidence="3 4">
    <name type="scientific">Cordylochernes scorpioides</name>
    <dbReference type="NCBI Taxonomy" id="51811"/>
    <lineage>
        <taxon>Eukaryota</taxon>
        <taxon>Metazoa</taxon>
        <taxon>Ecdysozoa</taxon>
        <taxon>Arthropoda</taxon>
        <taxon>Chelicerata</taxon>
        <taxon>Arachnida</taxon>
        <taxon>Pseudoscorpiones</taxon>
        <taxon>Cheliferoidea</taxon>
        <taxon>Chernetidae</taxon>
        <taxon>Cordylochernes</taxon>
    </lineage>
</organism>
<evidence type="ECO:0000313" key="3">
    <source>
        <dbReference type="EMBL" id="UYV65406.1"/>
    </source>
</evidence>
<keyword evidence="4" id="KW-1185">Reference proteome</keyword>
<sequence length="172" mass="19444">MLQVLVHIARGDFAAASPYAEEEYLPCAVQPAQRYKFGYDIHDDYGNKQYRHEETDEHGAVRGSYGFTDAHGIYREVYAVVKVQVNRCGQVEYVADKFGYRAWVKTNEPGTSNQSPADVEVKAKPVEPAAEPAYAHLAPQYAPDHRHAFHTHSRGYLAPQPYSSDLIPVYRE</sequence>
<feature type="non-terminal residue" evidence="3">
    <location>
        <position position="1"/>
    </location>
</feature>
<dbReference type="InterPro" id="IPR050468">
    <property type="entry name" value="Cuticle_Struct_Prot"/>
</dbReference>
<evidence type="ECO:0000256" key="2">
    <source>
        <dbReference type="PROSITE-ProRule" id="PRU00497"/>
    </source>
</evidence>
<dbReference type="PANTHER" id="PTHR10380:SF173">
    <property type="entry name" value="CUTICULAR PROTEIN 47EF, ISOFORM C-RELATED"/>
    <property type="match status" value="1"/>
</dbReference>
<proteinExistence type="predicted"/>